<keyword evidence="5" id="KW-0678">Repressor</keyword>
<keyword evidence="10" id="KW-0804">Transcription</keyword>
<dbReference type="FunFam" id="1.10.10.10:FF:000007">
    <property type="entry name" value="Ferric uptake regulation protein"/>
    <property type="match status" value="1"/>
</dbReference>
<evidence type="ECO:0000256" key="3">
    <source>
        <dbReference type="ARBA" id="ARBA00020910"/>
    </source>
</evidence>
<dbReference type="GO" id="GO:0005737">
    <property type="term" value="C:cytoplasm"/>
    <property type="evidence" value="ECO:0007669"/>
    <property type="project" value="UniProtKB-SubCell"/>
</dbReference>
<dbReference type="PANTHER" id="PTHR33202:SF8">
    <property type="entry name" value="PEROXIDE-RESPONSIVE REPRESSOR PERR"/>
    <property type="match status" value="1"/>
</dbReference>
<dbReference type="InterPro" id="IPR036390">
    <property type="entry name" value="WH_DNA-bd_sf"/>
</dbReference>
<dbReference type="Gene3D" id="3.30.1490.190">
    <property type="match status" value="1"/>
</dbReference>
<feature type="binding site" evidence="11">
    <location>
        <position position="129"/>
    </location>
    <ligand>
        <name>Zn(2+)</name>
        <dbReference type="ChEBI" id="CHEBI:29105"/>
    </ligand>
</feature>
<evidence type="ECO:0000256" key="6">
    <source>
        <dbReference type="ARBA" id="ARBA00022723"/>
    </source>
</evidence>
<reference evidence="12" key="1">
    <citation type="journal article" date="2021" name="PeerJ">
        <title>Extensive microbial diversity within the chicken gut microbiome revealed by metagenomics and culture.</title>
        <authorList>
            <person name="Gilroy R."/>
            <person name="Ravi A."/>
            <person name="Getino M."/>
            <person name="Pursley I."/>
            <person name="Horton D.L."/>
            <person name="Alikhan N.F."/>
            <person name="Baker D."/>
            <person name="Gharbi K."/>
            <person name="Hall N."/>
            <person name="Watson M."/>
            <person name="Adriaenssens E.M."/>
            <person name="Foster-Nyarko E."/>
            <person name="Jarju S."/>
            <person name="Secka A."/>
            <person name="Antonio M."/>
            <person name="Oren A."/>
            <person name="Chaudhuri R.R."/>
            <person name="La Ragione R."/>
            <person name="Hildebrand F."/>
            <person name="Pallen M.J."/>
        </authorList>
    </citation>
    <scope>NUCLEOTIDE SEQUENCE</scope>
    <source>
        <strain evidence="12">ChiHecec1B25-7008</strain>
    </source>
</reference>
<dbReference type="PANTHER" id="PTHR33202">
    <property type="entry name" value="ZINC UPTAKE REGULATION PROTEIN"/>
    <property type="match status" value="1"/>
</dbReference>
<evidence type="ECO:0000256" key="1">
    <source>
        <dbReference type="ARBA" id="ARBA00004496"/>
    </source>
</evidence>
<evidence type="ECO:0000256" key="10">
    <source>
        <dbReference type="ARBA" id="ARBA00023163"/>
    </source>
</evidence>
<protein>
    <recommendedName>
        <fullName evidence="3">Ferric uptake regulation protein</fullName>
    </recommendedName>
</protein>
<dbReference type="CDD" id="cd07153">
    <property type="entry name" value="Fur_like"/>
    <property type="match status" value="1"/>
</dbReference>
<evidence type="ECO:0000313" key="12">
    <source>
        <dbReference type="EMBL" id="HJA83646.1"/>
    </source>
</evidence>
<evidence type="ECO:0000256" key="8">
    <source>
        <dbReference type="ARBA" id="ARBA00023015"/>
    </source>
</evidence>
<comment type="similarity">
    <text evidence="2">Belongs to the Fur family.</text>
</comment>
<keyword evidence="4" id="KW-0963">Cytoplasm</keyword>
<dbReference type="InterPro" id="IPR036388">
    <property type="entry name" value="WH-like_DNA-bd_sf"/>
</dbReference>
<organism evidence="12 13">
    <name type="scientific">Candidatus Bacteroides intestinavium</name>
    <dbReference type="NCBI Taxonomy" id="2838469"/>
    <lineage>
        <taxon>Bacteria</taxon>
        <taxon>Pseudomonadati</taxon>
        <taxon>Bacteroidota</taxon>
        <taxon>Bacteroidia</taxon>
        <taxon>Bacteroidales</taxon>
        <taxon>Bacteroidaceae</taxon>
        <taxon>Bacteroides</taxon>
    </lineage>
</organism>
<dbReference type="EMBL" id="DWZE01000079">
    <property type="protein sequence ID" value="HJA83646.1"/>
    <property type="molecule type" value="Genomic_DNA"/>
</dbReference>
<evidence type="ECO:0000256" key="9">
    <source>
        <dbReference type="ARBA" id="ARBA00023125"/>
    </source>
</evidence>
<dbReference type="SUPFAM" id="SSF46785">
    <property type="entry name" value="Winged helix' DNA-binding domain"/>
    <property type="match status" value="1"/>
</dbReference>
<dbReference type="AlphaFoldDB" id="A0A9D2HS74"/>
<dbReference type="GO" id="GO:0003700">
    <property type="term" value="F:DNA-binding transcription factor activity"/>
    <property type="evidence" value="ECO:0007669"/>
    <property type="project" value="InterPro"/>
</dbReference>
<dbReference type="GO" id="GO:1900376">
    <property type="term" value="P:regulation of secondary metabolite biosynthetic process"/>
    <property type="evidence" value="ECO:0007669"/>
    <property type="project" value="TreeGrafter"/>
</dbReference>
<comment type="caution">
    <text evidence="12">The sequence shown here is derived from an EMBL/GenBank/DDBJ whole genome shotgun (WGS) entry which is preliminary data.</text>
</comment>
<comment type="subcellular location">
    <subcellularLocation>
        <location evidence="1">Cytoplasm</location>
    </subcellularLocation>
</comment>
<dbReference type="Proteomes" id="UP000823860">
    <property type="component" value="Unassembled WGS sequence"/>
</dbReference>
<dbReference type="InterPro" id="IPR043135">
    <property type="entry name" value="Fur_C"/>
</dbReference>
<dbReference type="GO" id="GO:0045892">
    <property type="term" value="P:negative regulation of DNA-templated transcription"/>
    <property type="evidence" value="ECO:0007669"/>
    <property type="project" value="TreeGrafter"/>
</dbReference>
<evidence type="ECO:0000256" key="2">
    <source>
        <dbReference type="ARBA" id="ARBA00007957"/>
    </source>
</evidence>
<dbReference type="Gene3D" id="1.10.10.10">
    <property type="entry name" value="Winged helix-like DNA-binding domain superfamily/Winged helix DNA-binding domain"/>
    <property type="match status" value="1"/>
</dbReference>
<gene>
    <name evidence="12" type="ORF">H9785_06740</name>
</gene>
<feature type="binding site" evidence="11">
    <location>
        <position position="132"/>
    </location>
    <ligand>
        <name>Zn(2+)</name>
        <dbReference type="ChEBI" id="CHEBI:29105"/>
    </ligand>
</feature>
<keyword evidence="6 11" id="KW-0479">Metal-binding</keyword>
<dbReference type="GO" id="GO:0008270">
    <property type="term" value="F:zinc ion binding"/>
    <property type="evidence" value="ECO:0007669"/>
    <property type="project" value="TreeGrafter"/>
</dbReference>
<keyword evidence="7 11" id="KW-0862">Zinc</keyword>
<feature type="binding site" evidence="11">
    <location>
        <position position="93"/>
    </location>
    <ligand>
        <name>Zn(2+)</name>
        <dbReference type="ChEBI" id="CHEBI:29105"/>
    </ligand>
</feature>
<evidence type="ECO:0000313" key="13">
    <source>
        <dbReference type="Proteomes" id="UP000823860"/>
    </source>
</evidence>
<feature type="binding site" evidence="11">
    <location>
        <position position="90"/>
    </location>
    <ligand>
        <name>Zn(2+)</name>
        <dbReference type="ChEBI" id="CHEBI:29105"/>
    </ligand>
</feature>
<dbReference type="GO" id="GO:0000976">
    <property type="term" value="F:transcription cis-regulatory region binding"/>
    <property type="evidence" value="ECO:0007669"/>
    <property type="project" value="TreeGrafter"/>
</dbReference>
<comment type="cofactor">
    <cofactor evidence="11">
        <name>Zn(2+)</name>
        <dbReference type="ChEBI" id="CHEBI:29105"/>
    </cofactor>
    <text evidence="11">Binds 1 zinc ion per subunit.</text>
</comment>
<proteinExistence type="inferred from homology"/>
<dbReference type="Pfam" id="PF01475">
    <property type="entry name" value="FUR"/>
    <property type="match status" value="1"/>
</dbReference>
<keyword evidence="8" id="KW-0805">Transcription regulation</keyword>
<evidence type="ECO:0000256" key="4">
    <source>
        <dbReference type="ARBA" id="ARBA00022490"/>
    </source>
</evidence>
<name>A0A9D2HS74_9BACE</name>
<dbReference type="InterPro" id="IPR002481">
    <property type="entry name" value="FUR"/>
</dbReference>
<sequence>MDVLERLQSHHIKPSVQRIAIMEYLMAHRTHPTVDEIYMALSPAMPTLSKTTVYNTLKLLSENGAVQTLTIDGRNTCYDAVTVPHAHFFCKCCGRIYDLTPTESDSHPGEMEREGHQIQEIHHYYKGICKHCMEEKRLDIIDNLFTN</sequence>
<keyword evidence="9" id="KW-0238">DNA-binding</keyword>
<evidence type="ECO:0000256" key="7">
    <source>
        <dbReference type="ARBA" id="ARBA00022833"/>
    </source>
</evidence>
<reference evidence="12" key="2">
    <citation type="submission" date="2021-04" db="EMBL/GenBank/DDBJ databases">
        <authorList>
            <person name="Gilroy R."/>
        </authorList>
    </citation>
    <scope>NUCLEOTIDE SEQUENCE</scope>
    <source>
        <strain evidence="12">ChiHecec1B25-7008</strain>
    </source>
</reference>
<accession>A0A9D2HS74</accession>
<evidence type="ECO:0000256" key="11">
    <source>
        <dbReference type="PIRSR" id="PIRSR602481-1"/>
    </source>
</evidence>
<evidence type="ECO:0000256" key="5">
    <source>
        <dbReference type="ARBA" id="ARBA00022491"/>
    </source>
</evidence>